<proteinExistence type="predicted"/>
<dbReference type="InterPro" id="IPR057202">
    <property type="entry name" value="DUF7880"/>
</dbReference>
<comment type="caution">
    <text evidence="2">The sequence shown here is derived from an EMBL/GenBank/DDBJ whole genome shotgun (WGS) entry which is preliminary data.</text>
</comment>
<evidence type="ECO:0000313" key="3">
    <source>
        <dbReference type="Proteomes" id="UP001141806"/>
    </source>
</evidence>
<evidence type="ECO:0000313" key="2">
    <source>
        <dbReference type="EMBL" id="KAJ4966528.1"/>
    </source>
</evidence>
<accession>A0A9Q0K9S5</accession>
<dbReference type="OrthoDB" id="2010398at2759"/>
<gene>
    <name evidence="2" type="ORF">NE237_018377</name>
</gene>
<evidence type="ECO:0000259" key="1">
    <source>
        <dbReference type="Pfam" id="PF25306"/>
    </source>
</evidence>
<dbReference type="Proteomes" id="UP001141806">
    <property type="component" value="Unassembled WGS sequence"/>
</dbReference>
<protein>
    <recommendedName>
        <fullName evidence="1">DUF7880 domain-containing protein</fullName>
    </recommendedName>
</protein>
<keyword evidence="3" id="KW-1185">Reference proteome</keyword>
<feature type="domain" description="DUF7880" evidence="1">
    <location>
        <begin position="157"/>
        <end position="194"/>
    </location>
</feature>
<dbReference type="AlphaFoldDB" id="A0A9Q0K9S5"/>
<organism evidence="2 3">
    <name type="scientific">Protea cynaroides</name>
    <dbReference type="NCBI Taxonomy" id="273540"/>
    <lineage>
        <taxon>Eukaryota</taxon>
        <taxon>Viridiplantae</taxon>
        <taxon>Streptophyta</taxon>
        <taxon>Embryophyta</taxon>
        <taxon>Tracheophyta</taxon>
        <taxon>Spermatophyta</taxon>
        <taxon>Magnoliopsida</taxon>
        <taxon>Proteales</taxon>
        <taxon>Proteaceae</taxon>
        <taxon>Protea</taxon>
    </lineage>
</organism>
<name>A0A9Q0K9S5_9MAGN</name>
<dbReference type="EMBL" id="JAMYWD010000007">
    <property type="protein sequence ID" value="KAJ4966528.1"/>
    <property type="molecule type" value="Genomic_DNA"/>
</dbReference>
<reference evidence="2" key="1">
    <citation type="journal article" date="2023" name="Plant J.">
        <title>The genome of the king protea, Protea cynaroides.</title>
        <authorList>
            <person name="Chang J."/>
            <person name="Duong T.A."/>
            <person name="Schoeman C."/>
            <person name="Ma X."/>
            <person name="Roodt D."/>
            <person name="Barker N."/>
            <person name="Li Z."/>
            <person name="Van de Peer Y."/>
            <person name="Mizrachi E."/>
        </authorList>
    </citation>
    <scope>NUCLEOTIDE SEQUENCE</scope>
    <source>
        <tissue evidence="2">Young leaves</tissue>
    </source>
</reference>
<dbReference type="Pfam" id="PF25306">
    <property type="entry name" value="DUF7880"/>
    <property type="match status" value="1"/>
</dbReference>
<sequence>MLWSLEECLGRIIDRIPEDKSNRIIEEDELTKDESDFDEELKDFSTEMKGENHDGIEAVATISTSNDEDAFYTDIIVEGVEEGLKSLFKGENPPCLLIIEMVHAAWALKMVAILGDGGSLLNLGGWKIRAIGTVSRVELGASASPEEPPTVDFAFIVAQYASDKTAFDDVDQCLKVLEGIDSMFLSASRNDPKVIVRIFINCKLARSVVGNWVQVVQRLDFLKRDNELAILSEIVGLQNYGASLEKYGVRFGDQMRFTGLRSGDIELSKSFWTYEVEYGEVEHASGLKKKSELLTCSDKSFPAKTDLQLGAKAYFQLGTKANRDDYIKKL</sequence>